<name>A0AAD8E685_DIPPU</name>
<accession>A0AAD8E685</accession>
<dbReference type="Pfam" id="PF00664">
    <property type="entry name" value="ABC_membrane"/>
    <property type="match status" value="1"/>
</dbReference>
<evidence type="ECO:0000256" key="2">
    <source>
        <dbReference type="ARBA" id="ARBA00022692"/>
    </source>
</evidence>
<keyword evidence="2 5" id="KW-0812">Transmembrane</keyword>
<keyword evidence="3 5" id="KW-1133">Transmembrane helix</keyword>
<dbReference type="SUPFAM" id="SSF90123">
    <property type="entry name" value="ABC transporter transmembrane region"/>
    <property type="match status" value="1"/>
</dbReference>
<keyword evidence="8" id="KW-1185">Reference proteome</keyword>
<dbReference type="GO" id="GO:0005524">
    <property type="term" value="F:ATP binding"/>
    <property type="evidence" value="ECO:0007669"/>
    <property type="project" value="InterPro"/>
</dbReference>
<dbReference type="Proteomes" id="UP001233999">
    <property type="component" value="Unassembled WGS sequence"/>
</dbReference>
<dbReference type="EMBL" id="JASPKZ010008888">
    <property type="protein sequence ID" value="KAJ9578321.1"/>
    <property type="molecule type" value="Genomic_DNA"/>
</dbReference>
<gene>
    <name evidence="7" type="ORF">L9F63_005439</name>
</gene>
<dbReference type="InterPro" id="IPR036640">
    <property type="entry name" value="ABC1_TM_sf"/>
</dbReference>
<protein>
    <recommendedName>
        <fullName evidence="6">ABC transmembrane type-1 domain-containing protein</fullName>
    </recommendedName>
</protein>
<dbReference type="AlphaFoldDB" id="A0AAD8E685"/>
<evidence type="ECO:0000256" key="5">
    <source>
        <dbReference type="SAM" id="Phobius"/>
    </source>
</evidence>
<dbReference type="InterPro" id="IPR011527">
    <property type="entry name" value="ABC1_TM_dom"/>
</dbReference>
<dbReference type="PROSITE" id="PS50929">
    <property type="entry name" value="ABC_TM1F"/>
    <property type="match status" value="1"/>
</dbReference>
<evidence type="ECO:0000256" key="1">
    <source>
        <dbReference type="ARBA" id="ARBA00004141"/>
    </source>
</evidence>
<dbReference type="GO" id="GO:0140359">
    <property type="term" value="F:ABC-type transporter activity"/>
    <property type="evidence" value="ECO:0007669"/>
    <property type="project" value="InterPro"/>
</dbReference>
<reference evidence="7" key="2">
    <citation type="submission" date="2023-05" db="EMBL/GenBank/DDBJ databases">
        <authorList>
            <person name="Fouks B."/>
        </authorList>
    </citation>
    <scope>NUCLEOTIDE SEQUENCE</scope>
    <source>
        <strain evidence="7">Stay&amp;Tobe</strain>
        <tissue evidence="7">Testes</tissue>
    </source>
</reference>
<feature type="transmembrane region" description="Helical" evidence="5">
    <location>
        <begin position="82"/>
        <end position="99"/>
    </location>
</feature>
<comment type="caution">
    <text evidence="7">The sequence shown here is derived from an EMBL/GenBank/DDBJ whole genome shotgun (WGS) entry which is preliminary data.</text>
</comment>
<dbReference type="InterPro" id="IPR039421">
    <property type="entry name" value="Type_1_exporter"/>
</dbReference>
<evidence type="ECO:0000256" key="3">
    <source>
        <dbReference type="ARBA" id="ARBA00022989"/>
    </source>
</evidence>
<reference evidence="7" key="1">
    <citation type="journal article" date="2023" name="IScience">
        <title>Live-bearing cockroach genome reveals convergent evolutionary mechanisms linked to viviparity in insects and beyond.</title>
        <authorList>
            <person name="Fouks B."/>
            <person name="Harrison M.C."/>
            <person name="Mikhailova A.A."/>
            <person name="Marchal E."/>
            <person name="English S."/>
            <person name="Carruthers M."/>
            <person name="Jennings E.C."/>
            <person name="Chiamaka E.L."/>
            <person name="Frigard R.A."/>
            <person name="Pippel M."/>
            <person name="Attardo G.M."/>
            <person name="Benoit J.B."/>
            <person name="Bornberg-Bauer E."/>
            <person name="Tobe S.S."/>
        </authorList>
    </citation>
    <scope>NUCLEOTIDE SEQUENCE</scope>
    <source>
        <strain evidence="7">Stay&amp;Tobe</strain>
    </source>
</reference>
<evidence type="ECO:0000313" key="7">
    <source>
        <dbReference type="EMBL" id="KAJ9578321.1"/>
    </source>
</evidence>
<evidence type="ECO:0000256" key="4">
    <source>
        <dbReference type="ARBA" id="ARBA00023136"/>
    </source>
</evidence>
<dbReference type="PANTHER" id="PTHR24221:SF645">
    <property type="entry name" value="LP14331P"/>
    <property type="match status" value="1"/>
</dbReference>
<feature type="non-terminal residue" evidence="7">
    <location>
        <position position="1"/>
    </location>
</feature>
<proteinExistence type="predicted"/>
<dbReference type="GO" id="GO:0016020">
    <property type="term" value="C:membrane"/>
    <property type="evidence" value="ECO:0007669"/>
    <property type="project" value="UniProtKB-SubCell"/>
</dbReference>
<organism evidence="7 8">
    <name type="scientific">Diploptera punctata</name>
    <name type="common">Pacific beetle cockroach</name>
    <dbReference type="NCBI Taxonomy" id="6984"/>
    <lineage>
        <taxon>Eukaryota</taxon>
        <taxon>Metazoa</taxon>
        <taxon>Ecdysozoa</taxon>
        <taxon>Arthropoda</taxon>
        <taxon>Hexapoda</taxon>
        <taxon>Insecta</taxon>
        <taxon>Pterygota</taxon>
        <taxon>Neoptera</taxon>
        <taxon>Polyneoptera</taxon>
        <taxon>Dictyoptera</taxon>
        <taxon>Blattodea</taxon>
        <taxon>Blaberoidea</taxon>
        <taxon>Blaberidae</taxon>
        <taxon>Diplopterinae</taxon>
        <taxon>Diploptera</taxon>
    </lineage>
</organism>
<keyword evidence="4 5" id="KW-0472">Membrane</keyword>
<evidence type="ECO:0000259" key="6">
    <source>
        <dbReference type="PROSITE" id="PS50929"/>
    </source>
</evidence>
<comment type="subcellular location">
    <subcellularLocation>
        <location evidence="1">Membrane</location>
        <topology evidence="1">Multi-pass membrane protein</topology>
    </subcellularLocation>
</comment>
<feature type="domain" description="ABC transmembrane type-1" evidence="6">
    <location>
        <begin position="1"/>
        <end position="99"/>
    </location>
</feature>
<sequence>MVAVSGSKLTKRLRKNAFDAILRQEMAWFDNETNDLDSLLFILRVDAVNTRSASGARLTSITQGVCVMLVTAALSVYYNWKLGLSIMFFLPFILMGFIYQNHNVIEHTFFEGLELLKTKLV</sequence>
<dbReference type="PANTHER" id="PTHR24221">
    <property type="entry name" value="ATP-BINDING CASSETTE SUB-FAMILY B"/>
    <property type="match status" value="1"/>
</dbReference>
<evidence type="ECO:0000313" key="8">
    <source>
        <dbReference type="Proteomes" id="UP001233999"/>
    </source>
</evidence>
<dbReference type="Gene3D" id="1.20.1560.10">
    <property type="entry name" value="ABC transporter type 1, transmembrane domain"/>
    <property type="match status" value="1"/>
</dbReference>